<accession>A0AA35SAC1</accession>
<feature type="region of interest" description="Disordered" evidence="1">
    <location>
        <begin position="118"/>
        <end position="147"/>
    </location>
</feature>
<evidence type="ECO:0000259" key="2">
    <source>
        <dbReference type="Pfam" id="PF24597"/>
    </source>
</evidence>
<dbReference type="PANTHER" id="PTHR14042">
    <property type="entry name" value="DOPEY-RELATED"/>
    <property type="match status" value="1"/>
</dbReference>
<proteinExistence type="predicted"/>
<evidence type="ECO:0000259" key="3">
    <source>
        <dbReference type="Pfam" id="PF24601"/>
    </source>
</evidence>
<dbReference type="Proteomes" id="UP001174909">
    <property type="component" value="Unassembled WGS sequence"/>
</dbReference>
<protein>
    <submittedName>
        <fullName evidence="4">Protein dopey-1</fullName>
    </submittedName>
</protein>
<feature type="compositionally biased region" description="Basic and acidic residues" evidence="1">
    <location>
        <begin position="194"/>
        <end position="212"/>
    </location>
</feature>
<organism evidence="4 5">
    <name type="scientific">Geodia barretti</name>
    <name type="common">Barrett's horny sponge</name>
    <dbReference type="NCBI Taxonomy" id="519541"/>
    <lineage>
        <taxon>Eukaryota</taxon>
        <taxon>Metazoa</taxon>
        <taxon>Porifera</taxon>
        <taxon>Demospongiae</taxon>
        <taxon>Heteroscleromorpha</taxon>
        <taxon>Tetractinellida</taxon>
        <taxon>Astrophorina</taxon>
        <taxon>Geodiidae</taxon>
        <taxon>Geodia</taxon>
    </lineage>
</organism>
<feature type="domain" description="DOP1-like middle TPR" evidence="2">
    <location>
        <begin position="42"/>
        <end position="173"/>
    </location>
</feature>
<reference evidence="4" key="1">
    <citation type="submission" date="2023-03" db="EMBL/GenBank/DDBJ databases">
        <authorList>
            <person name="Steffen K."/>
            <person name="Cardenas P."/>
        </authorList>
    </citation>
    <scope>NUCLEOTIDE SEQUENCE</scope>
</reference>
<dbReference type="EMBL" id="CASHTH010002127">
    <property type="protein sequence ID" value="CAI8025187.1"/>
    <property type="molecule type" value="Genomic_DNA"/>
</dbReference>
<evidence type="ECO:0000313" key="5">
    <source>
        <dbReference type="Proteomes" id="UP001174909"/>
    </source>
</evidence>
<keyword evidence="5" id="KW-1185">Reference proteome</keyword>
<gene>
    <name evidence="4" type="ORF">GBAR_LOCUS14570</name>
</gene>
<dbReference type="GO" id="GO:0005829">
    <property type="term" value="C:cytosol"/>
    <property type="evidence" value="ECO:0007669"/>
    <property type="project" value="GOC"/>
</dbReference>
<feature type="domain" description="DOP1-like TPR" evidence="3">
    <location>
        <begin position="668"/>
        <end position="1036"/>
    </location>
</feature>
<dbReference type="GO" id="GO:0005768">
    <property type="term" value="C:endosome"/>
    <property type="evidence" value="ECO:0007669"/>
    <property type="project" value="TreeGrafter"/>
</dbReference>
<feature type="region of interest" description="Disordered" evidence="1">
    <location>
        <begin position="187"/>
        <end position="215"/>
    </location>
</feature>
<dbReference type="Pfam" id="PF24601">
    <property type="entry name" value="TPR_DOP1"/>
    <property type="match status" value="1"/>
</dbReference>
<feature type="compositionally biased region" description="Low complexity" evidence="1">
    <location>
        <begin position="118"/>
        <end position="133"/>
    </location>
</feature>
<dbReference type="PANTHER" id="PTHR14042:SF24">
    <property type="entry name" value="PROTEIN DOPEY-1 HOMOLOG"/>
    <property type="match status" value="1"/>
</dbReference>
<dbReference type="InterPro" id="IPR056459">
    <property type="entry name" value="TPR_DOP1"/>
</dbReference>
<dbReference type="InterPro" id="IPR056458">
    <property type="entry name" value="TPR_DOP1_M"/>
</dbReference>
<sequence>MSLNRRLYSWLLGTQTDKTYLETHFPEVAKGAADQESAQTLYFDKFARTHLLSALRSIIASASQATRHSAAVSDSVLPYRLLRSLMDKPEIGDYIVVDILPDLSTCLKIQVESLGGFSTEKSSTKTSTRSSKSSVKDGSSKKTGKKSHKVEILQSANLFFNCLAPEQLWQWMESLLTRAIMTGTVGEGGQLRTEGSEGKEGEKREGGRHESLYGDVGELHSPISPTSPVRLIVGAGSSVGGGKTEERGVQLSCSATCKLIVFLLQVLPLEAMEDVYIHHMPHLCWHTLHSLTSQEPLTIKPRSLQHCLELLLFATAKIVQEASPCSSPATTTTAALYREPLGGSALASHADKLKWKHLTQFSAFFSRFIGSCMQYSSQSSGVPPAGAVGGCGRKLSDSVGRCFMSGCHLVCSLAQMPLSPSLLTESKESSGAVWLPGMKWVCSGSHDYHVTFTALETLLTLLSHDNCSKSRDGLPKTAVSVLCPDISSVARDSSFIESVTRYLWSALSPSLSDLHVEASSLLCWTHTLCPGHTCETTLLREFTTEGMDVYQRFTVLWQHLPDNVHGSPCRPFSRAQLRMVEGLQSRDLATRGLVGSWVHFATARGKLHALVAPLVRIILDQDGKRKATFSGHPSDNGMPEDAGKYYCSPSHTTGPSEGEMGQEGEMRLLYTQVLDSDQILYALSLTQAVLSVHPVSVITSLATSQVNLSTYGAGGEGATEQSVCGTPQKSLLEVILLSLAAFIRSEYSPAVEVTVANVVENLRVKSTAVEIIGFLLYQFSIILSSSSSSSEQQASSRTTGSSRGLVHNPSYVSALVTLCDVQKVLLLTLSQVVREFPATTECAFEGLNGEAPPIKASNKAHHMVEEVGSSRVIKIGEIPSTPLQVLFVNLLRCLHNLVSLETQCIPSSPAAVTPSFKHTKRSLSSTDTLVRPGLSTIAQPFFQSLVVETLADPALSSLHPHLLHMFSATLPHPSAQLDDLAPKILRQLCRNLEVGVAEGKSRSKEETSRESTETSSGGMAVVSNVQALVNIILCCLFGDFPLQSVSLKHGSLNRFWDAEYVSRSDESEEVSTPTSKQPSTMSWLLGVFAGGGQNKAASSPVGARSPKLGLSEGKVGRSIRLLLPAVYNALTEVWTWFSSRVKKSSERDGNDRVRGDGGGRGGGWLHIEKRRAEYEDVESLVLGLLGSLASCEPSTFFSSVSTVWLEWDLDSKVNPSSKKSSKRKDAFVLMLHRIQVLPLEQFIRSVQFSFSDLGRAEDPESSSLRQKYLLHFLYKYISSPLQSWEELAGCHSIVVLLLRDCYTQCYNGTSESLQNNCHLLCMLASILHVYHLSGTWTGKEREEREKRASGFDSEVM</sequence>
<dbReference type="InterPro" id="IPR040314">
    <property type="entry name" value="DOP1"/>
</dbReference>
<dbReference type="GO" id="GO:0006895">
    <property type="term" value="P:Golgi to endosome transport"/>
    <property type="evidence" value="ECO:0007669"/>
    <property type="project" value="InterPro"/>
</dbReference>
<dbReference type="Pfam" id="PF24597">
    <property type="entry name" value="TPR_DOP1_M"/>
    <property type="match status" value="1"/>
</dbReference>
<dbReference type="GO" id="GO:0005802">
    <property type="term" value="C:trans-Golgi network"/>
    <property type="evidence" value="ECO:0007669"/>
    <property type="project" value="TreeGrafter"/>
</dbReference>
<evidence type="ECO:0000313" key="4">
    <source>
        <dbReference type="EMBL" id="CAI8025187.1"/>
    </source>
</evidence>
<evidence type="ECO:0000256" key="1">
    <source>
        <dbReference type="SAM" id="MobiDB-lite"/>
    </source>
</evidence>
<comment type="caution">
    <text evidence="4">The sequence shown here is derived from an EMBL/GenBank/DDBJ whole genome shotgun (WGS) entry which is preliminary data.</text>
</comment>
<name>A0AA35SAC1_GEOBA</name>